<dbReference type="Proteomes" id="UP000308600">
    <property type="component" value="Unassembled WGS sequence"/>
</dbReference>
<dbReference type="EMBL" id="ML208480">
    <property type="protein sequence ID" value="TFK64310.1"/>
    <property type="molecule type" value="Genomic_DNA"/>
</dbReference>
<sequence>MSELHTSFPSHQSPQHGGQVPSAAPSLPENMAEPWKIGSPLKSPTPADSQYWKKFYEPVRRYDKARCAEWRDEIDKLLLFASLFSAVATSFAIESYQWLDDSPDETFNLLSQLISIQLNSTASITPVASPTPSMSDIRINICWFLSLILSLITVLVGVLCTQWLRAYERDVPTSFEDKLRYRQVRYEGIVAWKVPRIIGSLPLLLQSALILFFVGVVELLWQKNRIVAIVILVPVACAMFFLIATSTIPILQAFTIRRDPSKIARMVQCPYKSASSWMIYGILVPLLDAKWLKKSSLDEWKDFRLSPFQSLWPGFDHFWVRYDSIPPSHGHLDLIPAKSIVRGNHILPRSTTDGSVPINTVLTESIDSPYTVISESSKPRYSVRSRSIEWIRTEFRFESASGFWSSIYEFIKDMDDQTTAALTVPVQQDFQEAFGVNFTWDIRHYDVTREVACVTHLYRSPIYRSAFLEHLIKLAHHDRRFLVTIPTEWASTVPAERRGEFSEQMLMCTLSAMEGPLTTLEFDRIISIIETLGRLLFTPGQGSAVPHLLRMNLHTWTEHLRGSILRIPQDRVCTMLSKFVVRYQPQDFPVQIQPYVANLTWTAIKMSGTKSEHLLPAALRDAWLNFFKLENCEAIDETSLDDNTKLWWITYSKAESSQ</sequence>
<keyword evidence="2" id="KW-1185">Reference proteome</keyword>
<name>A0ACD3AFV0_9AGAR</name>
<organism evidence="1 2">
    <name type="scientific">Pluteus cervinus</name>
    <dbReference type="NCBI Taxonomy" id="181527"/>
    <lineage>
        <taxon>Eukaryota</taxon>
        <taxon>Fungi</taxon>
        <taxon>Dikarya</taxon>
        <taxon>Basidiomycota</taxon>
        <taxon>Agaricomycotina</taxon>
        <taxon>Agaricomycetes</taxon>
        <taxon>Agaricomycetidae</taxon>
        <taxon>Agaricales</taxon>
        <taxon>Pluteineae</taxon>
        <taxon>Pluteaceae</taxon>
        <taxon>Pluteus</taxon>
    </lineage>
</organism>
<proteinExistence type="predicted"/>
<protein>
    <submittedName>
        <fullName evidence="1">Uncharacterized protein</fullName>
    </submittedName>
</protein>
<accession>A0ACD3AFV0</accession>
<evidence type="ECO:0000313" key="1">
    <source>
        <dbReference type="EMBL" id="TFK64310.1"/>
    </source>
</evidence>
<evidence type="ECO:0000313" key="2">
    <source>
        <dbReference type="Proteomes" id="UP000308600"/>
    </source>
</evidence>
<gene>
    <name evidence="1" type="ORF">BDN72DRAFT_274498</name>
</gene>
<reference evidence="1 2" key="1">
    <citation type="journal article" date="2019" name="Nat. Ecol. Evol.">
        <title>Megaphylogeny resolves global patterns of mushroom evolution.</title>
        <authorList>
            <person name="Varga T."/>
            <person name="Krizsan K."/>
            <person name="Foldi C."/>
            <person name="Dima B."/>
            <person name="Sanchez-Garcia M."/>
            <person name="Sanchez-Ramirez S."/>
            <person name="Szollosi G.J."/>
            <person name="Szarkandi J.G."/>
            <person name="Papp V."/>
            <person name="Albert L."/>
            <person name="Andreopoulos W."/>
            <person name="Angelini C."/>
            <person name="Antonin V."/>
            <person name="Barry K.W."/>
            <person name="Bougher N.L."/>
            <person name="Buchanan P."/>
            <person name="Buyck B."/>
            <person name="Bense V."/>
            <person name="Catcheside P."/>
            <person name="Chovatia M."/>
            <person name="Cooper J."/>
            <person name="Damon W."/>
            <person name="Desjardin D."/>
            <person name="Finy P."/>
            <person name="Geml J."/>
            <person name="Haridas S."/>
            <person name="Hughes K."/>
            <person name="Justo A."/>
            <person name="Karasinski D."/>
            <person name="Kautmanova I."/>
            <person name="Kiss B."/>
            <person name="Kocsube S."/>
            <person name="Kotiranta H."/>
            <person name="LaButti K.M."/>
            <person name="Lechner B.E."/>
            <person name="Liimatainen K."/>
            <person name="Lipzen A."/>
            <person name="Lukacs Z."/>
            <person name="Mihaltcheva S."/>
            <person name="Morgado L.N."/>
            <person name="Niskanen T."/>
            <person name="Noordeloos M.E."/>
            <person name="Ohm R.A."/>
            <person name="Ortiz-Santana B."/>
            <person name="Ovrebo C."/>
            <person name="Racz N."/>
            <person name="Riley R."/>
            <person name="Savchenko A."/>
            <person name="Shiryaev A."/>
            <person name="Soop K."/>
            <person name="Spirin V."/>
            <person name="Szebenyi C."/>
            <person name="Tomsovsky M."/>
            <person name="Tulloss R.E."/>
            <person name="Uehling J."/>
            <person name="Grigoriev I.V."/>
            <person name="Vagvolgyi C."/>
            <person name="Papp T."/>
            <person name="Martin F.M."/>
            <person name="Miettinen O."/>
            <person name="Hibbett D.S."/>
            <person name="Nagy L.G."/>
        </authorList>
    </citation>
    <scope>NUCLEOTIDE SEQUENCE [LARGE SCALE GENOMIC DNA]</scope>
    <source>
        <strain evidence="1 2">NL-1719</strain>
    </source>
</reference>